<name>A0AAF0EDA9_9BASI</name>
<reference evidence="5" key="1">
    <citation type="submission" date="2023-03" db="EMBL/GenBank/DDBJ databases">
        <title>Mating type loci evolution in Malassezia.</title>
        <authorList>
            <person name="Coelho M.A."/>
        </authorList>
    </citation>
    <scope>NUCLEOTIDE SEQUENCE</scope>
    <source>
        <strain evidence="5">CBS 12830</strain>
    </source>
</reference>
<feature type="region of interest" description="Disordered" evidence="4">
    <location>
        <begin position="151"/>
        <end position="170"/>
    </location>
</feature>
<dbReference type="InterPro" id="IPR002699">
    <property type="entry name" value="V_ATPase_D"/>
</dbReference>
<feature type="compositionally biased region" description="Basic and acidic residues" evidence="4">
    <location>
        <begin position="263"/>
        <end position="275"/>
    </location>
</feature>
<feature type="compositionally biased region" description="Low complexity" evidence="4">
    <location>
        <begin position="276"/>
        <end position="291"/>
    </location>
</feature>
<dbReference type="GO" id="GO:0046961">
    <property type="term" value="F:proton-transporting ATPase activity, rotational mechanism"/>
    <property type="evidence" value="ECO:0007669"/>
    <property type="project" value="InterPro"/>
</dbReference>
<dbReference type="Gene3D" id="1.10.287.3240">
    <property type="match status" value="1"/>
</dbReference>
<keyword evidence="3" id="KW-0406">Ion transport</keyword>
<feature type="region of interest" description="Disordered" evidence="4">
    <location>
        <begin position="257"/>
        <end position="304"/>
    </location>
</feature>
<gene>
    <name evidence="5" type="primary">VMA8</name>
    <name evidence="5" type="ORF">MEQU1_002118</name>
</gene>
<evidence type="ECO:0000256" key="1">
    <source>
        <dbReference type="ARBA" id="ARBA00005850"/>
    </source>
</evidence>
<evidence type="ECO:0000256" key="3">
    <source>
        <dbReference type="ARBA" id="ARBA00023065"/>
    </source>
</evidence>
<proteinExistence type="inferred from homology"/>
<dbReference type="PANTHER" id="PTHR11671">
    <property type="entry name" value="V-TYPE ATP SYNTHASE SUBUNIT D"/>
    <property type="match status" value="1"/>
</dbReference>
<dbReference type="NCBIfam" id="TIGR00309">
    <property type="entry name" value="V_ATPase_subD"/>
    <property type="match status" value="1"/>
</dbReference>
<keyword evidence="6" id="KW-1185">Reference proteome</keyword>
<organism evidence="5 6">
    <name type="scientific">Malassezia equina</name>
    <dbReference type="NCBI Taxonomy" id="1381935"/>
    <lineage>
        <taxon>Eukaryota</taxon>
        <taxon>Fungi</taxon>
        <taxon>Dikarya</taxon>
        <taxon>Basidiomycota</taxon>
        <taxon>Ustilaginomycotina</taxon>
        <taxon>Malasseziomycetes</taxon>
        <taxon>Malasseziales</taxon>
        <taxon>Malasseziaceae</taxon>
        <taxon>Malassezia</taxon>
    </lineage>
</organism>
<feature type="region of interest" description="Disordered" evidence="4">
    <location>
        <begin position="14"/>
        <end position="40"/>
    </location>
</feature>
<evidence type="ECO:0000313" key="6">
    <source>
        <dbReference type="Proteomes" id="UP001214415"/>
    </source>
</evidence>
<dbReference type="Pfam" id="PF01813">
    <property type="entry name" value="ATP-synt_D"/>
    <property type="match status" value="1"/>
</dbReference>
<dbReference type="EMBL" id="CP119903">
    <property type="protein sequence ID" value="WFD23428.1"/>
    <property type="molecule type" value="Genomic_DNA"/>
</dbReference>
<feature type="compositionally biased region" description="Polar residues" evidence="4">
    <location>
        <begin position="22"/>
        <end position="40"/>
    </location>
</feature>
<dbReference type="Proteomes" id="UP001214415">
    <property type="component" value="Chromosome 4"/>
</dbReference>
<accession>A0AAF0EDA9</accession>
<feature type="compositionally biased region" description="Basic and acidic residues" evidence="4">
    <location>
        <begin position="295"/>
        <end position="304"/>
    </location>
</feature>
<dbReference type="AlphaFoldDB" id="A0AAF0EDA9"/>
<evidence type="ECO:0000313" key="5">
    <source>
        <dbReference type="EMBL" id="WFD23428.1"/>
    </source>
</evidence>
<sequence length="304" mass="33359">MALRSLAQLSAEHLPSGLEPVSHTTNARGRTKFNMSSSGQREAVFPTRMTLGNTKQRLKGAQNGHSLLKRKADALSKRFRTITSKIQDAKKQMGTVLQVAAFSMVEVGYATGDIGYAVRENVKRATFKVRSRQENISGVLLPSFVVQASTSSDSKADNDGEGSSEAPAEFSLTGLSRGGQQVQKARETYTKALRVLVDLASLQTAFVILDEVIRLTNRRVNAIEHVIIPRLENTIAYIISELDEMDREEFFRLKKVQGKKKRAPADKKPSTDKDVQGQPSSSSAEPSTEAGDMLTAEKDNDVIF</sequence>
<evidence type="ECO:0000256" key="4">
    <source>
        <dbReference type="SAM" id="MobiDB-lite"/>
    </source>
</evidence>
<comment type="similarity">
    <text evidence="1">Belongs to the V-ATPase D subunit family.</text>
</comment>
<keyword evidence="2" id="KW-0813">Transport</keyword>
<evidence type="ECO:0000256" key="2">
    <source>
        <dbReference type="ARBA" id="ARBA00022448"/>
    </source>
</evidence>
<protein>
    <submittedName>
        <fullName evidence="5">H(+)-transporting V1 sector ATPase subunit D</fullName>
    </submittedName>
</protein>